<dbReference type="NCBIfam" id="NF035940">
    <property type="entry name" value="prenyl_rel_EboC"/>
    <property type="match status" value="1"/>
</dbReference>
<keyword evidence="6" id="KW-0934">Plastid</keyword>
<gene>
    <name evidence="6" type="primary">eboC</name>
</gene>
<sequence>MKVLFPYLQLMRPANIITALTNVISGFAASSYILNNGNFSNYPSLVYLLVATTGLYGGGIVFNDFFDSDIDTIERPNRPIPSGSVTKIQAAKLGSFLFITGLLAALKISRTAFTISLIICVLCFAYNRKTKHYPWLGGLTLAFCRGLNLLLGTTIMENSIHYLWALALIPFGLTIAITSVSQGEVAGNNKRVLKESISFYLLTLFTLLILMYSYTNKIGLYTLFSGLFIFVNGFYIQNALKSPTPINIQKVVKWGVLSFIILDATILSSFSNFYYGIMLLCLLPITIILSKFFAVT</sequence>
<dbReference type="AlphaFoldDB" id="A0A1D8RDE4"/>
<accession>A0A1D8RDE4</accession>
<dbReference type="EMBL" id="KX839260">
    <property type="protein sequence ID" value="AOW70736.1"/>
    <property type="molecule type" value="Genomic_DNA"/>
</dbReference>
<feature type="transmembrane region" description="Helical" evidence="5">
    <location>
        <begin position="135"/>
        <end position="156"/>
    </location>
</feature>
<feature type="transmembrane region" description="Helical" evidence="5">
    <location>
        <begin position="218"/>
        <end position="239"/>
    </location>
</feature>
<feature type="transmembrane region" description="Helical" evidence="5">
    <location>
        <begin position="273"/>
        <end position="294"/>
    </location>
</feature>
<dbReference type="CDD" id="cd13964">
    <property type="entry name" value="PT_UbiA_1"/>
    <property type="match status" value="1"/>
</dbReference>
<feature type="transmembrane region" description="Helical" evidence="5">
    <location>
        <begin position="45"/>
        <end position="66"/>
    </location>
</feature>
<name>A0A1D8RDE4_9STRA</name>
<evidence type="ECO:0000256" key="2">
    <source>
        <dbReference type="ARBA" id="ARBA00022692"/>
    </source>
</evidence>
<feature type="transmembrane region" description="Helical" evidence="5">
    <location>
        <begin position="192"/>
        <end position="212"/>
    </location>
</feature>
<keyword evidence="2 5" id="KW-0812">Transmembrane</keyword>
<evidence type="ECO:0000256" key="1">
    <source>
        <dbReference type="ARBA" id="ARBA00004141"/>
    </source>
</evidence>
<organism evidence="6">
    <name type="scientific">Monodopsis sp. MarTras21</name>
    <dbReference type="NCBI Taxonomy" id="1745953"/>
    <lineage>
        <taxon>Eukaryota</taxon>
        <taxon>Sar</taxon>
        <taxon>Stramenopiles</taxon>
        <taxon>Ochrophyta</taxon>
        <taxon>Eustigmatophyceae</taxon>
        <taxon>Eustigmatales</taxon>
        <taxon>Monodopsidaceae</taxon>
        <taxon>Monodopsis</taxon>
    </lineage>
</organism>
<dbReference type="InterPro" id="IPR050475">
    <property type="entry name" value="Prenyltransferase_related"/>
</dbReference>
<evidence type="ECO:0000256" key="5">
    <source>
        <dbReference type="SAM" id="Phobius"/>
    </source>
</evidence>
<feature type="transmembrane region" description="Helical" evidence="5">
    <location>
        <begin position="162"/>
        <end position="180"/>
    </location>
</feature>
<dbReference type="Pfam" id="PF01040">
    <property type="entry name" value="UbiA"/>
    <property type="match status" value="1"/>
</dbReference>
<reference evidence="6" key="1">
    <citation type="submission" date="2016-09" db="EMBL/GenBank/DDBJ databases">
        <title>The plastid genome of some eustigmatophyte algae harbours a bacteria-derived six-gene cluster for biosynthesis of a novel secondary metabolite.</title>
        <authorList>
            <person name="Yurchenko T."/>
            <person name="Sevcikova T."/>
            <person name="Strnad H."/>
            <person name="Butenko A."/>
            <person name="Elias M."/>
        </authorList>
    </citation>
    <scope>NUCLEOTIDE SEQUENCE</scope>
</reference>
<dbReference type="GO" id="GO:0016765">
    <property type="term" value="F:transferase activity, transferring alkyl or aryl (other than methyl) groups"/>
    <property type="evidence" value="ECO:0007669"/>
    <property type="project" value="InterPro"/>
</dbReference>
<evidence type="ECO:0000256" key="4">
    <source>
        <dbReference type="ARBA" id="ARBA00023136"/>
    </source>
</evidence>
<comment type="subcellular location">
    <subcellularLocation>
        <location evidence="1">Membrane</location>
        <topology evidence="1">Multi-pass membrane protein</topology>
    </subcellularLocation>
</comment>
<protein>
    <recommendedName>
        <fullName evidence="7">Prenyltransferase</fullName>
    </recommendedName>
</protein>
<dbReference type="PANTHER" id="PTHR42723:SF1">
    <property type="entry name" value="CHLOROPHYLL SYNTHASE, CHLOROPLASTIC"/>
    <property type="match status" value="1"/>
</dbReference>
<dbReference type="GO" id="GO:0016020">
    <property type="term" value="C:membrane"/>
    <property type="evidence" value="ECO:0007669"/>
    <property type="project" value="UniProtKB-SubCell"/>
</dbReference>
<evidence type="ECO:0000256" key="3">
    <source>
        <dbReference type="ARBA" id="ARBA00022989"/>
    </source>
</evidence>
<keyword evidence="6" id="KW-0150">Chloroplast</keyword>
<feature type="transmembrane region" description="Helical" evidence="5">
    <location>
        <begin position="112"/>
        <end position="128"/>
    </location>
</feature>
<feature type="transmembrane region" description="Helical" evidence="5">
    <location>
        <begin position="12"/>
        <end position="33"/>
    </location>
</feature>
<evidence type="ECO:0008006" key="7">
    <source>
        <dbReference type="Google" id="ProtNLM"/>
    </source>
</evidence>
<keyword evidence="4 5" id="KW-0472">Membrane</keyword>
<geneLocation type="chloroplast" evidence="6"/>
<dbReference type="Gene3D" id="1.10.357.140">
    <property type="entry name" value="UbiA prenyltransferase"/>
    <property type="match status" value="1"/>
</dbReference>
<proteinExistence type="predicted"/>
<dbReference type="InterPro" id="IPR000537">
    <property type="entry name" value="UbiA_prenyltransferase"/>
</dbReference>
<feature type="transmembrane region" description="Helical" evidence="5">
    <location>
        <begin position="251"/>
        <end position="267"/>
    </location>
</feature>
<dbReference type="InterPro" id="IPR044878">
    <property type="entry name" value="UbiA_sf"/>
</dbReference>
<dbReference type="PANTHER" id="PTHR42723">
    <property type="entry name" value="CHLOROPHYLL SYNTHASE"/>
    <property type="match status" value="1"/>
</dbReference>
<keyword evidence="3 5" id="KW-1133">Transmembrane helix</keyword>
<evidence type="ECO:0000313" key="6">
    <source>
        <dbReference type="EMBL" id="AOW70736.1"/>
    </source>
</evidence>